<proteinExistence type="inferred from homology"/>
<evidence type="ECO:0000256" key="1">
    <source>
        <dbReference type="ARBA" id="ARBA00001974"/>
    </source>
</evidence>
<keyword evidence="10" id="KW-1185">Reference proteome</keyword>
<feature type="domain" description="Acyl-CoA dehydrogenase/oxidase C-terminal" evidence="7">
    <location>
        <begin position="290"/>
        <end position="438"/>
    </location>
</feature>
<dbReference type="GO" id="GO:0033539">
    <property type="term" value="P:fatty acid beta-oxidation using acyl-CoA dehydrogenase"/>
    <property type="evidence" value="ECO:0007669"/>
    <property type="project" value="TreeGrafter"/>
</dbReference>
<sequence length="462" mass="52325">MPNISERPLTYKKPTLEDVDPTSNYIPAAVRDKISHESYEVLTRVRKFIDMECLTKDKEYLRELGENGYDVEGSELVRRLRARVDELGLGDLYVNIQRIENKEPFYENRLSVLEYCVVSFFFGKSVLAQAVMQTHCSVVNVGTMELLLRYGTPEQLAENLSPMVTNNWTSSFMVSEQGISSSDALNVVTRCQFNEGKGTMTLNGSKWFATSVEDEKCHLWLVLCLTEAEEGNIYKKHSIVLLDKTAMLHKGITFKRIETGGPSSMTDSNKYYNVYFNNVEVPLNVLGPRGEGFSMVQRRSSVAKLYQCMKLCGMGQESLRLAQLHAAKHKVFGSKLQKTDTFKTDVANWKIKIETCKLLCCNAAVKCQVEGLKQARDDISMAKIVTPREMSNLVDWSIQIHGALGLCPLESPLMSMWQTCRSTRINDGPDEALLSQLGKLEITNFTKSQKTWDDELSRMKFS</sequence>
<dbReference type="GO" id="GO:0050660">
    <property type="term" value="F:flavin adenine dinucleotide binding"/>
    <property type="evidence" value="ECO:0007669"/>
    <property type="project" value="InterPro"/>
</dbReference>
<name>I6ND41_ERECY</name>
<dbReference type="PANTHER" id="PTHR48083:SF13">
    <property type="entry name" value="ACYL-COA DEHYDROGENASE FAMILY MEMBER 11"/>
    <property type="match status" value="1"/>
</dbReference>
<evidence type="ECO:0000259" key="7">
    <source>
        <dbReference type="Pfam" id="PF00441"/>
    </source>
</evidence>
<dbReference type="RefSeq" id="XP_003646800.1">
    <property type="nucleotide sequence ID" value="XM_003646752.1"/>
</dbReference>
<gene>
    <name evidence="9" type="ordered locus">Ecym_5214</name>
</gene>
<dbReference type="GO" id="GO:0003995">
    <property type="term" value="F:acyl-CoA dehydrogenase activity"/>
    <property type="evidence" value="ECO:0007669"/>
    <property type="project" value="TreeGrafter"/>
</dbReference>
<dbReference type="Gene3D" id="1.20.140.10">
    <property type="entry name" value="Butyryl-CoA Dehydrogenase, subunit A, domain 3"/>
    <property type="match status" value="1"/>
</dbReference>
<dbReference type="AlphaFoldDB" id="I6ND41"/>
<dbReference type="InterPro" id="IPR050741">
    <property type="entry name" value="Acyl-CoA_dehydrogenase"/>
</dbReference>
<evidence type="ECO:0000256" key="4">
    <source>
        <dbReference type="ARBA" id="ARBA00022827"/>
    </source>
</evidence>
<comment type="cofactor">
    <cofactor evidence="1 6">
        <name>FAD</name>
        <dbReference type="ChEBI" id="CHEBI:57692"/>
    </cofactor>
</comment>
<dbReference type="InterPro" id="IPR036250">
    <property type="entry name" value="AcylCo_DH-like_C"/>
</dbReference>
<evidence type="ECO:0000256" key="5">
    <source>
        <dbReference type="ARBA" id="ARBA00023002"/>
    </source>
</evidence>
<protein>
    <recommendedName>
        <fullName evidence="11">Acyl-CoA dehydrogenase/oxidase C-terminal domain-containing protein</fullName>
    </recommendedName>
</protein>
<accession>I6ND41</accession>
<dbReference type="InterPro" id="IPR046373">
    <property type="entry name" value="Acyl-CoA_Oxase/DH_mid-dom_sf"/>
</dbReference>
<dbReference type="STRING" id="931890.I6ND41"/>
<dbReference type="GO" id="GO:0005737">
    <property type="term" value="C:cytoplasm"/>
    <property type="evidence" value="ECO:0007669"/>
    <property type="project" value="TreeGrafter"/>
</dbReference>
<keyword evidence="5 6" id="KW-0560">Oxidoreductase</keyword>
<dbReference type="KEGG" id="erc:Ecym_5214"/>
<evidence type="ECO:0000256" key="6">
    <source>
        <dbReference type="RuleBase" id="RU362125"/>
    </source>
</evidence>
<dbReference type="Pfam" id="PF00441">
    <property type="entry name" value="Acyl-CoA_dh_1"/>
    <property type="match status" value="1"/>
</dbReference>
<dbReference type="SUPFAM" id="SSF56645">
    <property type="entry name" value="Acyl-CoA dehydrogenase NM domain-like"/>
    <property type="match status" value="1"/>
</dbReference>
<dbReference type="InterPro" id="IPR009100">
    <property type="entry name" value="AcylCoA_DH/oxidase_NM_dom_sf"/>
</dbReference>
<dbReference type="HOGENOM" id="CLU_018204_1_2_1"/>
<dbReference type="GeneID" id="11468303"/>
<dbReference type="OrthoDB" id="434771at2759"/>
<dbReference type="Proteomes" id="UP000006790">
    <property type="component" value="Chromosome 5"/>
</dbReference>
<dbReference type="Gene3D" id="2.40.110.10">
    <property type="entry name" value="Butyryl-CoA Dehydrogenase, subunit A, domain 2"/>
    <property type="match status" value="1"/>
</dbReference>
<feature type="domain" description="Acyl-CoA oxidase/dehydrogenase middle" evidence="8">
    <location>
        <begin position="171"/>
        <end position="261"/>
    </location>
</feature>
<dbReference type="InterPro" id="IPR006091">
    <property type="entry name" value="Acyl-CoA_Oxase/DH_mid-dom"/>
</dbReference>
<dbReference type="Gene3D" id="1.10.540.10">
    <property type="entry name" value="Acyl-CoA dehydrogenase/oxidase, N-terminal domain"/>
    <property type="match status" value="1"/>
</dbReference>
<keyword evidence="4 6" id="KW-0274">FAD</keyword>
<evidence type="ECO:0008006" key="11">
    <source>
        <dbReference type="Google" id="ProtNLM"/>
    </source>
</evidence>
<comment type="similarity">
    <text evidence="2 6">Belongs to the acyl-CoA dehydrogenase family.</text>
</comment>
<dbReference type="EMBL" id="CP002501">
    <property type="protein sequence ID" value="AET39983.1"/>
    <property type="molecule type" value="Genomic_DNA"/>
</dbReference>
<evidence type="ECO:0000313" key="10">
    <source>
        <dbReference type="Proteomes" id="UP000006790"/>
    </source>
</evidence>
<evidence type="ECO:0000256" key="3">
    <source>
        <dbReference type="ARBA" id="ARBA00022630"/>
    </source>
</evidence>
<dbReference type="SUPFAM" id="SSF47203">
    <property type="entry name" value="Acyl-CoA dehydrogenase C-terminal domain-like"/>
    <property type="match status" value="1"/>
</dbReference>
<evidence type="ECO:0000259" key="8">
    <source>
        <dbReference type="Pfam" id="PF02770"/>
    </source>
</evidence>
<dbReference type="InParanoid" id="I6ND41"/>
<evidence type="ECO:0000256" key="2">
    <source>
        <dbReference type="ARBA" id="ARBA00009347"/>
    </source>
</evidence>
<organism evidence="9 10">
    <name type="scientific">Eremothecium cymbalariae (strain CBS 270.75 / DBVPG 7215 / KCTC 17166 / NRRL Y-17582)</name>
    <name type="common">Yeast</name>
    <dbReference type="NCBI Taxonomy" id="931890"/>
    <lineage>
        <taxon>Eukaryota</taxon>
        <taxon>Fungi</taxon>
        <taxon>Dikarya</taxon>
        <taxon>Ascomycota</taxon>
        <taxon>Saccharomycotina</taxon>
        <taxon>Saccharomycetes</taxon>
        <taxon>Saccharomycetales</taxon>
        <taxon>Saccharomycetaceae</taxon>
        <taxon>Eremothecium</taxon>
    </lineage>
</organism>
<dbReference type="InterPro" id="IPR037069">
    <property type="entry name" value="AcylCoA_DH/ox_N_sf"/>
</dbReference>
<reference evidence="9 10" key="1">
    <citation type="journal article" date="2011" name="G3 (Bethesda)">
        <title>Genome evolution in the Eremothecium clade of the Saccharomyces complex revealed by comparative genomics.</title>
        <authorList>
            <person name="Wendland J."/>
            <person name="Walther A."/>
        </authorList>
    </citation>
    <scope>NUCLEOTIDE SEQUENCE [LARGE SCALE GENOMIC DNA]</scope>
    <source>
        <strain evidence="10">CBS 270.75 / DBVPG 7215 / KCTC 17166 / NRRL Y-17582</strain>
    </source>
</reference>
<dbReference type="eggNOG" id="KOG1469">
    <property type="taxonomic scope" value="Eukaryota"/>
</dbReference>
<dbReference type="OMA" id="WNMFLSK"/>
<dbReference type="PANTHER" id="PTHR48083">
    <property type="entry name" value="MEDIUM-CHAIN SPECIFIC ACYL-COA DEHYDROGENASE, MITOCHONDRIAL-RELATED"/>
    <property type="match status" value="1"/>
</dbReference>
<dbReference type="InterPro" id="IPR009075">
    <property type="entry name" value="AcylCo_DH/oxidase_C"/>
</dbReference>
<evidence type="ECO:0000313" key="9">
    <source>
        <dbReference type="EMBL" id="AET39983.1"/>
    </source>
</evidence>
<dbReference type="Pfam" id="PF02770">
    <property type="entry name" value="Acyl-CoA_dh_M"/>
    <property type="match status" value="1"/>
</dbReference>
<keyword evidence="3 6" id="KW-0285">Flavoprotein</keyword>